<dbReference type="InterPro" id="IPR043502">
    <property type="entry name" value="DNA/RNA_pol_sf"/>
</dbReference>
<evidence type="ECO:0000313" key="3">
    <source>
        <dbReference type="Proteomes" id="UP000236161"/>
    </source>
</evidence>
<accession>A0A2I0A3L6</accession>
<keyword evidence="1" id="KW-0812">Transmembrane</keyword>
<protein>
    <recommendedName>
        <fullName evidence="4">RNA-directed DNA polymerase like</fullName>
    </recommendedName>
</protein>
<dbReference type="PANTHER" id="PTHR24559:SF444">
    <property type="entry name" value="REVERSE TRANSCRIPTASE DOMAIN-CONTAINING PROTEIN"/>
    <property type="match status" value="1"/>
</dbReference>
<dbReference type="OrthoDB" id="1937476at2759"/>
<dbReference type="PANTHER" id="PTHR24559">
    <property type="entry name" value="TRANSPOSON TY3-I GAG-POL POLYPROTEIN"/>
    <property type="match status" value="1"/>
</dbReference>
<evidence type="ECO:0008006" key="4">
    <source>
        <dbReference type="Google" id="ProtNLM"/>
    </source>
</evidence>
<feature type="transmembrane region" description="Helical" evidence="1">
    <location>
        <begin position="92"/>
        <end position="110"/>
    </location>
</feature>
<dbReference type="EMBL" id="KZ452029">
    <property type="protein sequence ID" value="PKA50135.1"/>
    <property type="molecule type" value="Genomic_DNA"/>
</dbReference>
<dbReference type="Proteomes" id="UP000236161">
    <property type="component" value="Unassembled WGS sequence"/>
</dbReference>
<dbReference type="AlphaFoldDB" id="A0A2I0A3L6"/>
<gene>
    <name evidence="2" type="ORF">AXF42_Ash020375</name>
</gene>
<organism evidence="2 3">
    <name type="scientific">Apostasia shenzhenica</name>
    <dbReference type="NCBI Taxonomy" id="1088818"/>
    <lineage>
        <taxon>Eukaryota</taxon>
        <taxon>Viridiplantae</taxon>
        <taxon>Streptophyta</taxon>
        <taxon>Embryophyta</taxon>
        <taxon>Tracheophyta</taxon>
        <taxon>Spermatophyta</taxon>
        <taxon>Magnoliopsida</taxon>
        <taxon>Liliopsida</taxon>
        <taxon>Asparagales</taxon>
        <taxon>Orchidaceae</taxon>
        <taxon>Apostasioideae</taxon>
        <taxon>Apostasia</taxon>
    </lineage>
</organism>
<name>A0A2I0A3L6_9ASPA</name>
<dbReference type="Gene3D" id="3.10.10.10">
    <property type="entry name" value="HIV Type 1 Reverse Transcriptase, subunit A, domain 1"/>
    <property type="match status" value="1"/>
</dbReference>
<dbReference type="SUPFAM" id="SSF56672">
    <property type="entry name" value="DNA/RNA polymerases"/>
    <property type="match status" value="1"/>
</dbReference>
<keyword evidence="1" id="KW-1133">Transmembrane helix</keyword>
<dbReference type="InterPro" id="IPR053134">
    <property type="entry name" value="RNA-dir_DNA_polymerase"/>
</dbReference>
<evidence type="ECO:0000313" key="2">
    <source>
        <dbReference type="EMBL" id="PKA50135.1"/>
    </source>
</evidence>
<keyword evidence="1" id="KW-0472">Membrane</keyword>
<reference evidence="2 3" key="1">
    <citation type="journal article" date="2017" name="Nature">
        <title>The Apostasia genome and the evolution of orchids.</title>
        <authorList>
            <person name="Zhang G.Q."/>
            <person name="Liu K.W."/>
            <person name="Li Z."/>
            <person name="Lohaus R."/>
            <person name="Hsiao Y.Y."/>
            <person name="Niu S.C."/>
            <person name="Wang J.Y."/>
            <person name="Lin Y.C."/>
            <person name="Xu Q."/>
            <person name="Chen L.J."/>
            <person name="Yoshida K."/>
            <person name="Fujiwara S."/>
            <person name="Wang Z.W."/>
            <person name="Zhang Y.Q."/>
            <person name="Mitsuda N."/>
            <person name="Wang M."/>
            <person name="Liu G.H."/>
            <person name="Pecoraro L."/>
            <person name="Huang H.X."/>
            <person name="Xiao X.J."/>
            <person name="Lin M."/>
            <person name="Wu X.Y."/>
            <person name="Wu W.L."/>
            <person name="Chen Y.Y."/>
            <person name="Chang S.B."/>
            <person name="Sakamoto S."/>
            <person name="Ohme-Takagi M."/>
            <person name="Yagi M."/>
            <person name="Zeng S.J."/>
            <person name="Shen C.Y."/>
            <person name="Yeh C.M."/>
            <person name="Luo Y.B."/>
            <person name="Tsai W.C."/>
            <person name="Van de Peer Y."/>
            <person name="Liu Z.J."/>
        </authorList>
    </citation>
    <scope>NUCLEOTIDE SEQUENCE [LARGE SCALE GENOMIC DNA]</scope>
    <source>
        <strain evidence="3">cv. Shenzhen</strain>
        <tissue evidence="2">Stem</tissue>
    </source>
</reference>
<keyword evidence="3" id="KW-1185">Reference proteome</keyword>
<evidence type="ECO:0000256" key="1">
    <source>
        <dbReference type="SAM" id="Phobius"/>
    </source>
</evidence>
<sequence>MAGERQDAIKEEINKLLGAGYIREVQYPKWLTNVVMVRKANGKWRMCVDFRILNQACPKDTYPLPRIDTMVDRTFGYEIIRSGWPRKTRRRLLLSLITALTVTTSCHLVSKMPVLPTNA</sequence>
<proteinExistence type="predicted"/>